<feature type="transmembrane region" description="Helical" evidence="1">
    <location>
        <begin position="196"/>
        <end position="215"/>
    </location>
</feature>
<evidence type="ECO:0008006" key="4">
    <source>
        <dbReference type="Google" id="ProtNLM"/>
    </source>
</evidence>
<keyword evidence="1" id="KW-1133">Transmembrane helix</keyword>
<keyword evidence="1" id="KW-0472">Membrane</keyword>
<dbReference type="HOGENOM" id="CLU_762097_0_0_2"/>
<protein>
    <recommendedName>
        <fullName evidence="4">DUF11 domain-containing protein</fullName>
    </recommendedName>
</protein>
<dbReference type="GeneID" id="24851313"/>
<reference evidence="2 3" key="1">
    <citation type="submission" date="2014-07" db="EMBL/GenBank/DDBJ databases">
        <title>Methanogenic archaea and the global carbon cycle.</title>
        <authorList>
            <person name="Henriksen J.R."/>
            <person name="Luke J."/>
            <person name="Reinhart S."/>
            <person name="Benedict M.N."/>
            <person name="Youngblut N.D."/>
            <person name="Metcalf M.E."/>
            <person name="Whitaker R.J."/>
            <person name="Metcalf W.W."/>
        </authorList>
    </citation>
    <scope>NUCLEOTIDE SEQUENCE [LARGE SCALE GENOMIC DNA]</scope>
    <source>
        <strain evidence="2 3">WWM610</strain>
    </source>
</reference>
<feature type="transmembrane region" description="Helical" evidence="1">
    <location>
        <begin position="301"/>
        <end position="319"/>
    </location>
</feature>
<proteinExistence type="predicted"/>
<dbReference type="Proteomes" id="UP000033058">
    <property type="component" value="Chromosome"/>
</dbReference>
<evidence type="ECO:0000313" key="3">
    <source>
        <dbReference type="Proteomes" id="UP000033058"/>
    </source>
</evidence>
<accession>A0A0E3LFD9</accession>
<dbReference type="PATRIC" id="fig|1434117.4.peg.2054"/>
<name>A0A0E3LFD9_METMZ</name>
<organism evidence="2 3">
    <name type="scientific">Methanosarcina mazei WWM610</name>
    <dbReference type="NCBI Taxonomy" id="1434117"/>
    <lineage>
        <taxon>Archaea</taxon>
        <taxon>Methanobacteriati</taxon>
        <taxon>Methanobacteriota</taxon>
        <taxon>Stenosarchaea group</taxon>
        <taxon>Methanomicrobia</taxon>
        <taxon>Methanosarcinales</taxon>
        <taxon>Methanosarcinaceae</taxon>
        <taxon>Methanosarcina</taxon>
    </lineage>
</organism>
<evidence type="ECO:0000313" key="2">
    <source>
        <dbReference type="EMBL" id="AKB40601.1"/>
    </source>
</evidence>
<feature type="transmembrane region" description="Helical" evidence="1">
    <location>
        <begin position="221"/>
        <end position="241"/>
    </location>
</feature>
<dbReference type="RefSeq" id="WP_015412986.1">
    <property type="nucleotide sequence ID" value="NZ_CP009509.1"/>
</dbReference>
<evidence type="ECO:0000256" key="1">
    <source>
        <dbReference type="SAM" id="Phobius"/>
    </source>
</evidence>
<feature type="transmembrane region" description="Helical" evidence="1">
    <location>
        <begin position="164"/>
        <end position="184"/>
    </location>
</feature>
<gene>
    <name evidence="2" type="ORF">MSMAW_1610</name>
</gene>
<feature type="transmembrane region" description="Helical" evidence="1">
    <location>
        <begin position="331"/>
        <end position="352"/>
    </location>
</feature>
<feature type="transmembrane region" description="Helical" evidence="1">
    <location>
        <begin position="272"/>
        <end position="289"/>
    </location>
</feature>
<dbReference type="EMBL" id="CP009509">
    <property type="protein sequence ID" value="AKB40601.1"/>
    <property type="molecule type" value="Genomic_DNA"/>
</dbReference>
<dbReference type="AlphaFoldDB" id="A0A0E3LFD9"/>
<sequence>MKHQWILSAILALVLTASFTPGALASEETSGSYVSPLECSLEIPLDRNQAPDVLVAGHSWERARLNLENKGTEPLYNVTVFIEVPGDLDIGMSPQPYNITEDGQKITAKIGELSTGQSASFFLDVKPPASIEYKKRITFKILAVYSGETQQSEHSITIIPPPSWSTYITILVSLLVFFGVLAALKRFGVLDLFSTIDLITIALLASVIAVVFRYLSKLVNLGWFDGLVIAIPTVVLMIVALQLVRKPGTATLLFTCVLLISMVVWGSHIMWLGFYLAEGVVVDLLVFIFRMDYADRRLTAVIYGISRGGVSTLLFYLLYAPVEWKISYAPWYIGIQLALACAGGLVGGLLGYDTAVKMSGARL</sequence>
<feature type="transmembrane region" description="Helical" evidence="1">
    <location>
        <begin position="248"/>
        <end position="266"/>
    </location>
</feature>
<keyword evidence="1" id="KW-0812">Transmembrane</keyword>